<dbReference type="OrthoDB" id="5412996at2759"/>
<reference evidence="2 3" key="1">
    <citation type="submission" date="2019-06" db="EMBL/GenBank/DDBJ databases">
        <title>Wine fermentation using esterase from Monascus purpureus.</title>
        <authorList>
            <person name="Geng C."/>
            <person name="Zhang Y."/>
        </authorList>
    </citation>
    <scope>NUCLEOTIDE SEQUENCE [LARGE SCALE GENOMIC DNA]</scope>
    <source>
        <strain evidence="2">HQ1</strain>
    </source>
</reference>
<comment type="caution">
    <text evidence="2">The sequence shown here is derived from an EMBL/GenBank/DDBJ whole genome shotgun (WGS) entry which is preliminary data.</text>
</comment>
<name>A0A507R6M8_MONPU</name>
<organism evidence="2 3">
    <name type="scientific">Monascus purpureus</name>
    <name type="common">Red mold</name>
    <name type="synonym">Monascus anka</name>
    <dbReference type="NCBI Taxonomy" id="5098"/>
    <lineage>
        <taxon>Eukaryota</taxon>
        <taxon>Fungi</taxon>
        <taxon>Dikarya</taxon>
        <taxon>Ascomycota</taxon>
        <taxon>Pezizomycotina</taxon>
        <taxon>Eurotiomycetes</taxon>
        <taxon>Eurotiomycetidae</taxon>
        <taxon>Eurotiales</taxon>
        <taxon>Aspergillaceae</taxon>
        <taxon>Monascus</taxon>
    </lineage>
</organism>
<dbReference type="Proteomes" id="UP000319663">
    <property type="component" value="Unassembled WGS sequence"/>
</dbReference>
<accession>A0A507R6M8</accession>
<dbReference type="InterPro" id="IPR002575">
    <property type="entry name" value="Aminoglycoside_PTrfase"/>
</dbReference>
<evidence type="ECO:0000259" key="1">
    <source>
        <dbReference type="Pfam" id="PF01636"/>
    </source>
</evidence>
<protein>
    <recommendedName>
        <fullName evidence="1">Aminoglycoside phosphotransferase domain-containing protein</fullName>
    </recommendedName>
</protein>
<dbReference type="InterPro" id="IPR051678">
    <property type="entry name" value="AGP_Transferase"/>
</dbReference>
<feature type="domain" description="Aminoglycoside phosphotransferase" evidence="1">
    <location>
        <begin position="66"/>
        <end position="313"/>
    </location>
</feature>
<keyword evidence="3" id="KW-1185">Reference proteome</keyword>
<dbReference type="Pfam" id="PF01636">
    <property type="entry name" value="APH"/>
    <property type="match status" value="1"/>
</dbReference>
<sequence>MYPHTGFLHLHKELEPKWVDKVNEARLNGRFCSWVSTFHPCKLPCRIEGGFLNGSYNLCQKFIFDDGTSLVLRLPRVSSVSPGYADEKIMMEAEAVHLIRDRTSIPVPVVKAWGYSKDNPLGLGPFLLMDFIRGISLTNVFTDDQSGLLKEDLRDDDIELVYRQMARFMLELFQINFDKIGSIPTPQTGFPAPVRPLTWKAHGILHEGGVDVFGDRDQGFASVTEYFHYLLCQDYQQLKDQPNSAVDWHSACEAYASLEVLKSLLPDLVEPNHDHGPFKLICDDFGLGNLIVRSRDDLTVVGVVDLEWVYAGPAQLFASGPWWLLGDRPINEAWDYHNGEPPRVANRYMEYLEMFTTVLKEEEANIPGNERKELSTPIEWSKTTGAMWLHTILSAGFFDCLSFPCGQLQRHYGLRWWLDTLKGFEDREEVKEFAQGKELDLTRYDKEVDQIEELKSLVECGKLTSEDFAAQTRSILARKPDDANA</sequence>
<dbReference type="PANTHER" id="PTHR21310">
    <property type="entry name" value="AMINOGLYCOSIDE PHOSPHOTRANSFERASE-RELATED-RELATED"/>
    <property type="match status" value="1"/>
</dbReference>
<dbReference type="InterPro" id="IPR011009">
    <property type="entry name" value="Kinase-like_dom_sf"/>
</dbReference>
<proteinExistence type="predicted"/>
<dbReference type="SUPFAM" id="SSF56112">
    <property type="entry name" value="Protein kinase-like (PK-like)"/>
    <property type="match status" value="1"/>
</dbReference>
<dbReference type="PANTHER" id="PTHR21310:SF37">
    <property type="entry name" value="AMINOGLYCOSIDE PHOSPHOTRANSFERASE DOMAIN-CONTAINING PROTEIN"/>
    <property type="match status" value="1"/>
</dbReference>
<dbReference type="EMBL" id="VIFY01000009">
    <property type="protein sequence ID" value="TQB76431.1"/>
    <property type="molecule type" value="Genomic_DNA"/>
</dbReference>
<dbReference type="AlphaFoldDB" id="A0A507R6M8"/>
<evidence type="ECO:0000313" key="3">
    <source>
        <dbReference type="Proteomes" id="UP000319663"/>
    </source>
</evidence>
<gene>
    <name evidence="2" type="ORF">MPDQ_007838</name>
</gene>
<evidence type="ECO:0000313" key="2">
    <source>
        <dbReference type="EMBL" id="TQB76431.1"/>
    </source>
</evidence>